<dbReference type="EMBL" id="CAEZWX010000051">
    <property type="protein sequence ID" value="CAB4669480.1"/>
    <property type="molecule type" value="Genomic_DNA"/>
</dbReference>
<dbReference type="SUPFAM" id="SSF53335">
    <property type="entry name" value="S-adenosyl-L-methionine-dependent methyltransferases"/>
    <property type="match status" value="1"/>
</dbReference>
<proteinExistence type="predicted"/>
<name>A0A6J6M5M7_9ZZZZ</name>
<evidence type="ECO:0000313" key="1">
    <source>
        <dbReference type="EMBL" id="CAB4669480.1"/>
    </source>
</evidence>
<sequence>MVALKKPVGAITRGTTNPNRLRRIDRYLTQLAFLRKLASPLAVDLGYGKTPVTAVELLARLEKVAPGIRVLGIEIDPARVSEAKELEHSRLAFENGGFEVPIPKVFSDRTDVDLIRALNVLRQYSESEVESAWALMQSRLSDSGLIIEGTSDEIGRVASWITLDKFQPIYFTISLRLQGLDRPSKVAERLPKILIHKNTPGNKIHQYLQDLDKAWDKAAGFGAFGSAQRFVQTAKSMLQAGWPIENSPKRWRLGEITVSYEAISPSHPD</sequence>
<reference evidence="1" key="1">
    <citation type="submission" date="2020-05" db="EMBL/GenBank/DDBJ databases">
        <authorList>
            <person name="Chiriac C."/>
            <person name="Salcher M."/>
            <person name="Ghai R."/>
            <person name="Kavagutti S V."/>
        </authorList>
    </citation>
    <scope>NUCLEOTIDE SEQUENCE</scope>
</reference>
<accession>A0A6J6M5M7</accession>
<dbReference type="Gene3D" id="3.40.50.150">
    <property type="entry name" value="Vaccinia Virus protein VP39"/>
    <property type="match status" value="1"/>
</dbReference>
<dbReference type="InterPro" id="IPR029063">
    <property type="entry name" value="SAM-dependent_MTases_sf"/>
</dbReference>
<organism evidence="1">
    <name type="scientific">freshwater metagenome</name>
    <dbReference type="NCBI Taxonomy" id="449393"/>
    <lineage>
        <taxon>unclassified sequences</taxon>
        <taxon>metagenomes</taxon>
        <taxon>ecological metagenomes</taxon>
    </lineage>
</organism>
<gene>
    <name evidence="1" type="ORF">UFOPK2328_00472</name>
</gene>
<protein>
    <submittedName>
        <fullName evidence="1">Unannotated protein</fullName>
    </submittedName>
</protein>
<dbReference type="AlphaFoldDB" id="A0A6J6M5M7"/>